<dbReference type="AlphaFoldDB" id="A0AAU8PSB7"/>
<gene>
    <name evidence="1" type="ordered locus">Desku_1047</name>
</gene>
<keyword evidence="2" id="KW-1185">Reference proteome</keyword>
<evidence type="ECO:0000313" key="2">
    <source>
        <dbReference type="Proteomes" id="UP000009229"/>
    </source>
</evidence>
<protein>
    <submittedName>
        <fullName evidence="1">Uncharacterized protein</fullName>
    </submittedName>
</protein>
<dbReference type="EMBL" id="CP002770">
    <property type="protein sequence ID" value="AEG14636.1"/>
    <property type="molecule type" value="Genomic_DNA"/>
</dbReference>
<dbReference type="RefSeq" id="WP_013822151.1">
    <property type="nucleotide sequence ID" value="NC_015573.1"/>
</dbReference>
<dbReference type="KEGG" id="dku:Desku_1047"/>
<accession>A0AAU8PSB7</accession>
<evidence type="ECO:0000313" key="1">
    <source>
        <dbReference type="EMBL" id="AEG14636.1"/>
    </source>
</evidence>
<sequence>MVELKTWGARKVFTYTGSVETGILITYGNNRRIYFSAEDFKKLLQYFKGRAVAIGTSRTNPPKDSVGEWIKNNTSKPAIACYLGPILIKEGYAEK</sequence>
<proteinExistence type="predicted"/>
<dbReference type="Proteomes" id="UP000009229">
    <property type="component" value="Chromosome"/>
</dbReference>
<name>A0AAU8PSB7_DESK7</name>
<reference evidence="2" key="1">
    <citation type="submission" date="2011-05" db="EMBL/GenBank/DDBJ databases">
        <title>Complete sequence of Desulfotomaculum kuznetsovii DSM 6115.</title>
        <authorList>
            <person name="Lucas S."/>
            <person name="Han J."/>
            <person name="Lapidus A."/>
            <person name="Cheng J.-F."/>
            <person name="Goodwin L."/>
            <person name="Pitluck S."/>
            <person name="Peters L."/>
            <person name="Mikhailova N."/>
            <person name="Lu M."/>
            <person name="Saunders E."/>
            <person name="Han C."/>
            <person name="Tapia R."/>
            <person name="Land M."/>
            <person name="Hauser L."/>
            <person name="Kyrpides N."/>
            <person name="Ivanova N."/>
            <person name="Pagani I."/>
            <person name="Nazina T."/>
            <person name="Ivanova A."/>
            <person name="Parshina S."/>
            <person name="Kuever J."/>
            <person name="Muyzer G."/>
            <person name="Plugge C."/>
            <person name="Stams A."/>
            <person name="Woyke T."/>
        </authorList>
    </citation>
    <scope>NUCLEOTIDE SEQUENCE [LARGE SCALE GENOMIC DNA]</scope>
    <source>
        <strain evidence="2">DSM 6115 / VKM B-1805 / 17</strain>
    </source>
</reference>
<organism evidence="1 2">
    <name type="scientific">Desulfofundulus kuznetsovii (strain DSM 6115 / VKM B-1805 / 17)</name>
    <name type="common">Desulfotomaculum kuznetsovii</name>
    <dbReference type="NCBI Taxonomy" id="760568"/>
    <lineage>
        <taxon>Bacteria</taxon>
        <taxon>Bacillati</taxon>
        <taxon>Bacillota</taxon>
        <taxon>Clostridia</taxon>
        <taxon>Eubacteriales</taxon>
        <taxon>Peptococcaceae</taxon>
        <taxon>Desulfofundulus</taxon>
    </lineage>
</organism>